<protein>
    <recommendedName>
        <fullName evidence="4">Ig-like domain-containing protein</fullName>
    </recommendedName>
</protein>
<comment type="caution">
    <text evidence="2">The sequence shown here is derived from an EMBL/GenBank/DDBJ whole genome shotgun (WGS) entry which is preliminary data.</text>
</comment>
<feature type="region of interest" description="Disordered" evidence="1">
    <location>
        <begin position="1"/>
        <end position="26"/>
    </location>
</feature>
<sequence length="145" mass="14990">MTATPVPTTTATAVTGDRQVAPPAPATTTDAIKNFQLSLGPPEFDAATPQVITIETSDGGLDTYVDIEIADPAAQGGVCPKITGGPCNLISSGGAEADRNGYARLEFEWFGSTPGHDDIHHPGTYTVTVQDRGNGSTVSLDFTAR</sequence>
<proteinExistence type="predicted"/>
<gene>
    <name evidence="2" type="ORF">ACFPCV_05970</name>
</gene>
<organism evidence="2 3">
    <name type="scientific">Actinophytocola glycyrrhizae</name>
    <dbReference type="NCBI Taxonomy" id="2044873"/>
    <lineage>
        <taxon>Bacteria</taxon>
        <taxon>Bacillati</taxon>
        <taxon>Actinomycetota</taxon>
        <taxon>Actinomycetes</taxon>
        <taxon>Pseudonocardiales</taxon>
        <taxon>Pseudonocardiaceae</taxon>
    </lineage>
</organism>
<evidence type="ECO:0008006" key="4">
    <source>
        <dbReference type="Google" id="ProtNLM"/>
    </source>
</evidence>
<dbReference type="Proteomes" id="UP001595859">
    <property type="component" value="Unassembled WGS sequence"/>
</dbReference>
<evidence type="ECO:0000313" key="2">
    <source>
        <dbReference type="EMBL" id="MFC4853040.1"/>
    </source>
</evidence>
<accession>A0ABV9RUP1</accession>
<feature type="compositionally biased region" description="Low complexity" evidence="1">
    <location>
        <begin position="1"/>
        <end position="15"/>
    </location>
</feature>
<evidence type="ECO:0000256" key="1">
    <source>
        <dbReference type="SAM" id="MobiDB-lite"/>
    </source>
</evidence>
<keyword evidence="3" id="KW-1185">Reference proteome</keyword>
<evidence type="ECO:0000313" key="3">
    <source>
        <dbReference type="Proteomes" id="UP001595859"/>
    </source>
</evidence>
<dbReference type="EMBL" id="JBHSIS010000002">
    <property type="protein sequence ID" value="MFC4853040.1"/>
    <property type="molecule type" value="Genomic_DNA"/>
</dbReference>
<reference evidence="3" key="1">
    <citation type="journal article" date="2019" name="Int. J. Syst. Evol. Microbiol.">
        <title>The Global Catalogue of Microorganisms (GCM) 10K type strain sequencing project: providing services to taxonomists for standard genome sequencing and annotation.</title>
        <authorList>
            <consortium name="The Broad Institute Genomics Platform"/>
            <consortium name="The Broad Institute Genome Sequencing Center for Infectious Disease"/>
            <person name="Wu L."/>
            <person name="Ma J."/>
        </authorList>
    </citation>
    <scope>NUCLEOTIDE SEQUENCE [LARGE SCALE GENOMIC DNA]</scope>
    <source>
        <strain evidence="3">ZS-22-S1</strain>
    </source>
</reference>
<name>A0ABV9RUP1_9PSEU</name>